<organism evidence="8 9">
    <name type="scientific">Pisum sativum</name>
    <name type="common">Garden pea</name>
    <name type="synonym">Lathyrus oleraceus</name>
    <dbReference type="NCBI Taxonomy" id="3888"/>
    <lineage>
        <taxon>Eukaryota</taxon>
        <taxon>Viridiplantae</taxon>
        <taxon>Streptophyta</taxon>
        <taxon>Embryophyta</taxon>
        <taxon>Tracheophyta</taxon>
        <taxon>Spermatophyta</taxon>
        <taxon>Magnoliopsida</taxon>
        <taxon>eudicotyledons</taxon>
        <taxon>Gunneridae</taxon>
        <taxon>Pentapetalae</taxon>
        <taxon>rosids</taxon>
        <taxon>fabids</taxon>
        <taxon>Fabales</taxon>
        <taxon>Fabaceae</taxon>
        <taxon>Papilionoideae</taxon>
        <taxon>50 kb inversion clade</taxon>
        <taxon>NPAAA clade</taxon>
        <taxon>Hologalegina</taxon>
        <taxon>IRL clade</taxon>
        <taxon>Fabeae</taxon>
        <taxon>Lathyrus</taxon>
    </lineage>
</organism>
<evidence type="ECO:0000256" key="1">
    <source>
        <dbReference type="ARBA" id="ARBA00005405"/>
    </source>
</evidence>
<dbReference type="Gramene" id="Psat06G0359100-T1">
    <property type="protein sequence ID" value="KAI5397829.1"/>
    <property type="gene ID" value="KIW84_063591"/>
</dbReference>
<dbReference type="PANTHER" id="PTHR33405:SF17">
    <property type="entry name" value="PROTEIN FLC EXPRESSOR"/>
    <property type="match status" value="1"/>
</dbReference>
<feature type="compositionally biased region" description="Basic residues" evidence="7">
    <location>
        <begin position="1"/>
        <end position="11"/>
    </location>
</feature>
<dbReference type="OrthoDB" id="1928946at2759"/>
<evidence type="ECO:0000256" key="4">
    <source>
        <dbReference type="ARBA" id="ARBA00023054"/>
    </source>
</evidence>
<protein>
    <recommendedName>
        <fullName evidence="10">Protein FLC EXPRESSOR</fullName>
    </recommendedName>
</protein>
<keyword evidence="9" id="KW-1185">Reference proteome</keyword>
<accession>A0A9D4W829</accession>
<gene>
    <name evidence="8" type="ORF">KIW84_063591</name>
</gene>
<keyword evidence="2" id="KW-0217">Developmental protein</keyword>
<keyword evidence="4 6" id="KW-0175">Coiled coil</keyword>
<dbReference type="InterPro" id="IPR040353">
    <property type="entry name" value="FLX/FLX-like"/>
</dbReference>
<dbReference type="EMBL" id="JAMSHJ010000006">
    <property type="protein sequence ID" value="KAI5397829.1"/>
    <property type="molecule type" value="Genomic_DNA"/>
</dbReference>
<proteinExistence type="inferred from homology"/>
<evidence type="ECO:0000256" key="5">
    <source>
        <dbReference type="ARBA" id="ARBA00023089"/>
    </source>
</evidence>
<evidence type="ECO:0000313" key="9">
    <source>
        <dbReference type="Proteomes" id="UP001058974"/>
    </source>
</evidence>
<keyword evidence="3" id="KW-0221">Differentiation</keyword>
<feature type="coiled-coil region" evidence="6">
    <location>
        <begin position="199"/>
        <end position="226"/>
    </location>
</feature>
<dbReference type="Gramene" id="PSAT_LOCUS26891_t1">
    <property type="protein sequence ID" value="CAL5208173.1"/>
    <property type="gene ID" value="PSAT_LOCUS26891"/>
</dbReference>
<dbReference type="Proteomes" id="UP001058974">
    <property type="component" value="Chromosome 6"/>
</dbReference>
<evidence type="ECO:0000256" key="7">
    <source>
        <dbReference type="SAM" id="MobiDB-lite"/>
    </source>
</evidence>
<name>A0A9D4W829_PEA</name>
<dbReference type="AlphaFoldDB" id="A0A9D4W829"/>
<sequence length="288" mass="32499">MAGRNHHHHLHSSLARRDEPRLSHPSTASARPLPVTALEDRINARHRELHSLLLENQRLAATHLALKQDLSATQLELRQLSVAAADVKAERDAEVRRIYEKSLKMDAEVRAVSAMKSDLDQVRDDVRELAAERKELTSQLQSIQSELDLARNDSKSLPAIKGDIEALRHEIHRGRNAIEFEKKTHANNLEQKRVMDNNMIIMTREVEKLRAELANAEKRARAAIVAAANPSPVYHANNPDMGFVGVTYPPDTYSMHQIHAGIEAHPQQYAYGATLHHPYDLQQTQGPR</sequence>
<dbReference type="PANTHER" id="PTHR33405">
    <property type="entry name" value="PROTEIN FLX-LIKE 2"/>
    <property type="match status" value="1"/>
</dbReference>
<comment type="similarity">
    <text evidence="1">Belongs to the FLX family.</text>
</comment>
<reference evidence="8 9" key="1">
    <citation type="journal article" date="2022" name="Nat. Genet.">
        <title>Improved pea reference genome and pan-genome highlight genomic features and evolutionary characteristics.</title>
        <authorList>
            <person name="Yang T."/>
            <person name="Liu R."/>
            <person name="Luo Y."/>
            <person name="Hu S."/>
            <person name="Wang D."/>
            <person name="Wang C."/>
            <person name="Pandey M.K."/>
            <person name="Ge S."/>
            <person name="Xu Q."/>
            <person name="Li N."/>
            <person name="Li G."/>
            <person name="Huang Y."/>
            <person name="Saxena R.K."/>
            <person name="Ji Y."/>
            <person name="Li M."/>
            <person name="Yan X."/>
            <person name="He Y."/>
            <person name="Liu Y."/>
            <person name="Wang X."/>
            <person name="Xiang C."/>
            <person name="Varshney R.K."/>
            <person name="Ding H."/>
            <person name="Gao S."/>
            <person name="Zong X."/>
        </authorList>
    </citation>
    <scope>NUCLEOTIDE SEQUENCE [LARGE SCALE GENOMIC DNA]</scope>
    <source>
        <strain evidence="8 9">cv. Zhongwan 6</strain>
    </source>
</reference>
<dbReference type="Gramene" id="Psat6g139640.1">
    <property type="protein sequence ID" value="Psat6g139640.1.cds"/>
    <property type="gene ID" value="Psat6g139640"/>
</dbReference>
<feature type="region of interest" description="Disordered" evidence="7">
    <location>
        <begin position="1"/>
        <end position="35"/>
    </location>
</feature>
<evidence type="ECO:0000256" key="6">
    <source>
        <dbReference type="SAM" id="Coils"/>
    </source>
</evidence>
<dbReference type="GO" id="GO:0030154">
    <property type="term" value="P:cell differentiation"/>
    <property type="evidence" value="ECO:0007669"/>
    <property type="project" value="UniProtKB-KW"/>
</dbReference>
<evidence type="ECO:0000256" key="3">
    <source>
        <dbReference type="ARBA" id="ARBA00022782"/>
    </source>
</evidence>
<dbReference type="GO" id="GO:0009908">
    <property type="term" value="P:flower development"/>
    <property type="evidence" value="ECO:0007669"/>
    <property type="project" value="UniProtKB-KW"/>
</dbReference>
<feature type="coiled-coil region" evidence="6">
    <location>
        <begin position="112"/>
        <end position="153"/>
    </location>
</feature>
<comment type="caution">
    <text evidence="8">The sequence shown here is derived from an EMBL/GenBank/DDBJ whole genome shotgun (WGS) entry which is preliminary data.</text>
</comment>
<evidence type="ECO:0008006" key="10">
    <source>
        <dbReference type="Google" id="ProtNLM"/>
    </source>
</evidence>
<keyword evidence="5" id="KW-0287">Flowering</keyword>
<evidence type="ECO:0000313" key="8">
    <source>
        <dbReference type="EMBL" id="KAI5397829.1"/>
    </source>
</evidence>
<evidence type="ECO:0000256" key="2">
    <source>
        <dbReference type="ARBA" id="ARBA00022473"/>
    </source>
</evidence>